<dbReference type="Proteomes" id="UP001607302">
    <property type="component" value="Unassembled WGS sequence"/>
</dbReference>
<proteinExistence type="predicted"/>
<keyword evidence="3" id="KW-1185">Reference proteome</keyword>
<evidence type="ECO:0000313" key="3">
    <source>
        <dbReference type="Proteomes" id="UP001607302"/>
    </source>
</evidence>
<evidence type="ECO:0000256" key="1">
    <source>
        <dbReference type="SAM" id="MobiDB-lite"/>
    </source>
</evidence>
<protein>
    <submittedName>
        <fullName evidence="2">Uncharacterized protein</fullName>
    </submittedName>
</protein>
<feature type="region of interest" description="Disordered" evidence="1">
    <location>
        <begin position="1"/>
        <end position="44"/>
    </location>
</feature>
<gene>
    <name evidence="2" type="ORF">V1478_002478</name>
</gene>
<dbReference type="EMBL" id="JAUDFV010000056">
    <property type="protein sequence ID" value="KAL2735794.1"/>
    <property type="molecule type" value="Genomic_DNA"/>
</dbReference>
<evidence type="ECO:0000313" key="2">
    <source>
        <dbReference type="EMBL" id="KAL2735794.1"/>
    </source>
</evidence>
<accession>A0ABD2BT57</accession>
<feature type="region of interest" description="Disordered" evidence="1">
    <location>
        <begin position="188"/>
        <end position="228"/>
    </location>
</feature>
<reference evidence="2 3" key="1">
    <citation type="journal article" date="2024" name="Ann. Entomol. Soc. Am.">
        <title>Genomic analyses of the southern and eastern yellowjacket wasps (Hymenoptera: Vespidae) reveal evolutionary signatures of social life.</title>
        <authorList>
            <person name="Catto M.A."/>
            <person name="Caine P.B."/>
            <person name="Orr S.E."/>
            <person name="Hunt B.G."/>
            <person name="Goodisman M.A.D."/>
        </authorList>
    </citation>
    <scope>NUCLEOTIDE SEQUENCE [LARGE SCALE GENOMIC DNA]</scope>
    <source>
        <strain evidence="2">233</strain>
        <tissue evidence="2">Head and thorax</tissue>
    </source>
</reference>
<comment type="caution">
    <text evidence="2">The sequence shown here is derived from an EMBL/GenBank/DDBJ whole genome shotgun (WGS) entry which is preliminary data.</text>
</comment>
<feature type="compositionally biased region" description="Basic and acidic residues" evidence="1">
    <location>
        <begin position="188"/>
        <end position="197"/>
    </location>
</feature>
<dbReference type="AlphaFoldDB" id="A0ABD2BT57"/>
<feature type="compositionally biased region" description="Acidic residues" evidence="1">
    <location>
        <begin position="25"/>
        <end position="36"/>
    </location>
</feature>
<sequence length="228" mass="26538">MLNTSKLNPNGGHAIGKICHANNDANDDDDEDEDEDDRRKRSKRRMGISLKTRRLLIKSSRSKQLKMDYSLIKDFCLTLKLEFSFPFFLYPTFYSNLRLRRQEEEPSSIKVNRIVLHVQSNALPTFVYEIRSTSNASKSESEIHDFLSFDFDIIFYILHLTNEDGGSRRMRRMPMLLLRLFSASQRSTFEKEEKEGKTTMTTMPRGRLRRRKSRPASPSIDTTTDAIG</sequence>
<name>A0ABD2BT57_VESSQ</name>
<organism evidence="2 3">
    <name type="scientific">Vespula squamosa</name>
    <name type="common">Southern yellow jacket</name>
    <name type="synonym">Wasp</name>
    <dbReference type="NCBI Taxonomy" id="30214"/>
    <lineage>
        <taxon>Eukaryota</taxon>
        <taxon>Metazoa</taxon>
        <taxon>Ecdysozoa</taxon>
        <taxon>Arthropoda</taxon>
        <taxon>Hexapoda</taxon>
        <taxon>Insecta</taxon>
        <taxon>Pterygota</taxon>
        <taxon>Neoptera</taxon>
        <taxon>Endopterygota</taxon>
        <taxon>Hymenoptera</taxon>
        <taxon>Apocrita</taxon>
        <taxon>Aculeata</taxon>
        <taxon>Vespoidea</taxon>
        <taxon>Vespidae</taxon>
        <taxon>Vespinae</taxon>
        <taxon>Vespula</taxon>
    </lineage>
</organism>